<dbReference type="Gene3D" id="3.30.300.20">
    <property type="match status" value="1"/>
</dbReference>
<dbReference type="InterPro" id="IPR020627">
    <property type="entry name" value="KhpA"/>
</dbReference>
<name>A0A644U0Z1_9ZZZZ</name>
<evidence type="ECO:0000256" key="2">
    <source>
        <dbReference type="ARBA" id="ARBA00022884"/>
    </source>
</evidence>
<dbReference type="PROSITE" id="PS50084">
    <property type="entry name" value="KH_TYPE_1"/>
    <property type="match status" value="1"/>
</dbReference>
<dbReference type="Pfam" id="PF13083">
    <property type="entry name" value="KH_KhpA-B"/>
    <property type="match status" value="1"/>
</dbReference>
<dbReference type="InterPro" id="IPR009019">
    <property type="entry name" value="KH_sf_prok-type"/>
</dbReference>
<reference evidence="3" key="1">
    <citation type="submission" date="2019-08" db="EMBL/GenBank/DDBJ databases">
        <authorList>
            <person name="Kucharzyk K."/>
            <person name="Murdoch R.W."/>
            <person name="Higgins S."/>
            <person name="Loffler F."/>
        </authorList>
    </citation>
    <scope>NUCLEOTIDE SEQUENCE</scope>
</reference>
<gene>
    <name evidence="3" type="ORF">SDC9_18698</name>
</gene>
<proteinExistence type="inferred from homology"/>
<dbReference type="InterPro" id="IPR015946">
    <property type="entry name" value="KH_dom-like_a/b"/>
</dbReference>
<dbReference type="PANTHER" id="PTHR34654:SF1">
    <property type="entry name" value="RNA-BINDING PROTEIN KHPA"/>
    <property type="match status" value="1"/>
</dbReference>
<protein>
    <submittedName>
        <fullName evidence="3">Uncharacterized protein</fullName>
    </submittedName>
</protein>
<comment type="caution">
    <text evidence="3">The sequence shown here is derived from an EMBL/GenBank/DDBJ whole genome shotgun (WGS) entry which is preliminary data.</text>
</comment>
<dbReference type="CDD" id="cd22533">
    <property type="entry name" value="KH-II_YlqC-like"/>
    <property type="match status" value="1"/>
</dbReference>
<sequence length="89" mass="9628">MSPRSNWIIGGAPVKELVEVLAKALVDHPEQVLVAQSETEKSVHLQLTVAPEDMGKVIGKQGRIANAIRTLVKAAAVKDGRRVHVDIDQ</sequence>
<keyword evidence="1" id="KW-0963">Cytoplasm</keyword>
<evidence type="ECO:0000313" key="3">
    <source>
        <dbReference type="EMBL" id="MPL72905.1"/>
    </source>
</evidence>
<dbReference type="GO" id="GO:0003723">
    <property type="term" value="F:RNA binding"/>
    <property type="evidence" value="ECO:0007669"/>
    <property type="project" value="UniProtKB-KW"/>
</dbReference>
<dbReference type="PANTHER" id="PTHR34654">
    <property type="entry name" value="UPF0109 PROTEIN SCO5592"/>
    <property type="match status" value="1"/>
</dbReference>
<dbReference type="AlphaFoldDB" id="A0A644U0Z1"/>
<dbReference type="NCBIfam" id="NF001748">
    <property type="entry name" value="PRK00468.1"/>
    <property type="match status" value="1"/>
</dbReference>
<accession>A0A644U0Z1</accession>
<keyword evidence="2" id="KW-0694">RNA-binding</keyword>
<evidence type="ECO:0000256" key="1">
    <source>
        <dbReference type="ARBA" id="ARBA00022490"/>
    </source>
</evidence>
<dbReference type="HAMAP" id="MF_00088">
    <property type="entry name" value="KhpA"/>
    <property type="match status" value="1"/>
</dbReference>
<organism evidence="3">
    <name type="scientific">bioreactor metagenome</name>
    <dbReference type="NCBI Taxonomy" id="1076179"/>
    <lineage>
        <taxon>unclassified sequences</taxon>
        <taxon>metagenomes</taxon>
        <taxon>ecological metagenomes</taxon>
    </lineage>
</organism>
<dbReference type="EMBL" id="VSSQ01000069">
    <property type="protein sequence ID" value="MPL72905.1"/>
    <property type="molecule type" value="Genomic_DNA"/>
</dbReference>
<dbReference type="SUPFAM" id="SSF54814">
    <property type="entry name" value="Prokaryotic type KH domain (KH-domain type II)"/>
    <property type="match status" value="1"/>
</dbReference>